<comment type="caution">
    <text evidence="1">The sequence shown here is derived from an EMBL/GenBank/DDBJ whole genome shotgun (WGS) entry which is preliminary data.</text>
</comment>
<gene>
    <name evidence="1" type="ORF">PGTUg99_035478</name>
</gene>
<accession>A0A5B0SPI3</accession>
<sequence length="96" mass="10752">MVPAKSTAGTRREVPGAVLGTYFLKQFNRYPSTNKQSLYPVLGLRVVGFQVPSDSSRFNSRPSQLVITNLARKSTDSTISISSFRHTMLTLYYSFI</sequence>
<dbReference type="EMBL" id="VDEP01000001">
    <property type="protein sequence ID" value="KAA1139073.1"/>
    <property type="molecule type" value="Genomic_DNA"/>
</dbReference>
<protein>
    <submittedName>
        <fullName evidence="1">Uncharacterized protein</fullName>
    </submittedName>
</protein>
<evidence type="ECO:0000313" key="2">
    <source>
        <dbReference type="Proteomes" id="UP000325313"/>
    </source>
</evidence>
<evidence type="ECO:0000313" key="1">
    <source>
        <dbReference type="EMBL" id="KAA1139073.1"/>
    </source>
</evidence>
<organism evidence="1 2">
    <name type="scientific">Puccinia graminis f. sp. tritici</name>
    <dbReference type="NCBI Taxonomy" id="56615"/>
    <lineage>
        <taxon>Eukaryota</taxon>
        <taxon>Fungi</taxon>
        <taxon>Dikarya</taxon>
        <taxon>Basidiomycota</taxon>
        <taxon>Pucciniomycotina</taxon>
        <taxon>Pucciniomycetes</taxon>
        <taxon>Pucciniales</taxon>
        <taxon>Pucciniaceae</taxon>
        <taxon>Puccinia</taxon>
    </lineage>
</organism>
<name>A0A5B0SPI3_PUCGR</name>
<reference evidence="1 2" key="1">
    <citation type="submission" date="2019-05" db="EMBL/GenBank/DDBJ databases">
        <title>Emergence of the Ug99 lineage of the wheat stem rust pathogen through somatic hybridization.</title>
        <authorList>
            <person name="Li F."/>
            <person name="Upadhyaya N.M."/>
            <person name="Sperschneider J."/>
            <person name="Matny O."/>
            <person name="Nguyen-Phuc H."/>
            <person name="Mago R."/>
            <person name="Raley C."/>
            <person name="Miller M.E."/>
            <person name="Silverstein K.A.T."/>
            <person name="Henningsen E."/>
            <person name="Hirsch C.D."/>
            <person name="Visser B."/>
            <person name="Pretorius Z.A."/>
            <person name="Steffenson B.J."/>
            <person name="Schwessinger B."/>
            <person name="Dodds P.N."/>
            <person name="Figueroa M."/>
        </authorList>
    </citation>
    <scope>NUCLEOTIDE SEQUENCE [LARGE SCALE GENOMIC DNA]</scope>
    <source>
        <strain evidence="1 2">Ug99</strain>
    </source>
</reference>
<dbReference type="AlphaFoldDB" id="A0A5B0SPI3"/>
<dbReference type="Proteomes" id="UP000325313">
    <property type="component" value="Unassembled WGS sequence"/>
</dbReference>
<proteinExistence type="predicted"/>